<proteinExistence type="predicted"/>
<keyword evidence="1" id="KW-0472">Membrane</keyword>
<dbReference type="STRING" id="211114.SAMN04489726_5640"/>
<dbReference type="InterPro" id="IPR015943">
    <property type="entry name" value="WD40/YVTN_repeat-like_dom_sf"/>
</dbReference>
<dbReference type="InterPro" id="IPR011047">
    <property type="entry name" value="Quinoprotein_ADH-like_sf"/>
</dbReference>
<dbReference type="RefSeq" id="WP_030429873.1">
    <property type="nucleotide sequence ID" value="NZ_JOEF01000009.1"/>
</dbReference>
<organism evidence="2 3">
    <name type="scientific">Allokutzneria albata</name>
    <name type="common">Kibdelosporangium albatum</name>
    <dbReference type="NCBI Taxonomy" id="211114"/>
    <lineage>
        <taxon>Bacteria</taxon>
        <taxon>Bacillati</taxon>
        <taxon>Actinomycetota</taxon>
        <taxon>Actinomycetes</taxon>
        <taxon>Pseudonocardiales</taxon>
        <taxon>Pseudonocardiaceae</taxon>
        <taxon>Allokutzneria</taxon>
    </lineage>
</organism>
<accession>A0A1G9ZQD5</accession>
<evidence type="ECO:0000256" key="1">
    <source>
        <dbReference type="SAM" id="Phobius"/>
    </source>
</evidence>
<dbReference type="AlphaFoldDB" id="A0A1G9ZQD5"/>
<dbReference type="OrthoDB" id="3661050at2"/>
<evidence type="ECO:0000313" key="3">
    <source>
        <dbReference type="Proteomes" id="UP000183376"/>
    </source>
</evidence>
<feature type="transmembrane region" description="Helical" evidence="1">
    <location>
        <begin position="40"/>
        <end position="60"/>
    </location>
</feature>
<dbReference type="Proteomes" id="UP000183376">
    <property type="component" value="Chromosome I"/>
</dbReference>
<feature type="transmembrane region" description="Helical" evidence="1">
    <location>
        <begin position="12"/>
        <end position="33"/>
    </location>
</feature>
<reference evidence="2 3" key="1">
    <citation type="submission" date="2016-10" db="EMBL/GenBank/DDBJ databases">
        <authorList>
            <person name="de Groot N.N."/>
        </authorList>
    </citation>
    <scope>NUCLEOTIDE SEQUENCE [LARGE SCALE GENOMIC DNA]</scope>
    <source>
        <strain evidence="2 3">DSM 44149</strain>
    </source>
</reference>
<evidence type="ECO:0000313" key="2">
    <source>
        <dbReference type="EMBL" id="SDN23335.1"/>
    </source>
</evidence>
<name>A0A1G9ZQD5_ALLAB</name>
<feature type="transmembrane region" description="Helical" evidence="1">
    <location>
        <begin position="66"/>
        <end position="87"/>
    </location>
</feature>
<protein>
    <submittedName>
        <fullName evidence="2">Uncharacterized protein</fullName>
    </submittedName>
</protein>
<feature type="transmembrane region" description="Helical" evidence="1">
    <location>
        <begin position="123"/>
        <end position="141"/>
    </location>
</feature>
<keyword evidence="1" id="KW-1133">Transmembrane helix</keyword>
<gene>
    <name evidence="2" type="ORF">SAMN04489726_5640</name>
</gene>
<keyword evidence="3" id="KW-1185">Reference proteome</keyword>
<sequence length="541" mass="58116">MGDRTRSGDPLAGSSVKVAITVIGVCAVVLFCASWSGNEIVRWITVGLTAVSTALLWIVPRAAAPLYAAALLVSGYTVVTTQVSPELSDRILGIDVQGPLQQAGWLLLIALILFTAVNRPVPLAWPALSVVIALLLGWGWSELMVRSAAGKGVEHTTASAKPTATVANWTRRLPKGLYGSGVLVPGRNVAVELRDRSERSTSADQGLFVTDASTGAPLWQYSLTEQFHFTQVMVDPEAGILFARIRRAALFFDLMTGELRHRLDLAELQRDSTFVFVREAGENRPPIRIGSVALLNASKPGVSDDAVYALDVRTRTWREVVRGANAECADHWVRGPGAVTYFVRNACADATVEVIRLDGLAQASRTKVPVRPDDRRCQGARPCRLFGIAALDDGVVLHTSDSGERESQGLIWLRADGSVGARLSIGDYAQLIPLRELDNSRSRVVVSGEGFGQQVLEFRDGALTRGDAKIRGSFLGTANGVLYLGERNVLRALDVRAFEPRGADATIDCAPRYATVADGRVLISCDPAVSGDISLVALPAR</sequence>
<keyword evidence="1" id="KW-0812">Transmembrane</keyword>
<feature type="transmembrane region" description="Helical" evidence="1">
    <location>
        <begin position="99"/>
        <end position="117"/>
    </location>
</feature>
<dbReference type="Gene3D" id="2.130.10.10">
    <property type="entry name" value="YVTN repeat-like/Quinoprotein amine dehydrogenase"/>
    <property type="match status" value="1"/>
</dbReference>
<dbReference type="EMBL" id="LT629701">
    <property type="protein sequence ID" value="SDN23335.1"/>
    <property type="molecule type" value="Genomic_DNA"/>
</dbReference>
<dbReference type="SUPFAM" id="SSF50998">
    <property type="entry name" value="Quinoprotein alcohol dehydrogenase-like"/>
    <property type="match status" value="1"/>
</dbReference>